<dbReference type="Gene3D" id="3.60.10.10">
    <property type="entry name" value="Endonuclease/exonuclease/phosphatase"/>
    <property type="match status" value="1"/>
</dbReference>
<protein>
    <recommendedName>
        <fullName evidence="3">Nocturnin</fullName>
    </recommendedName>
</protein>
<dbReference type="SUPFAM" id="SSF56219">
    <property type="entry name" value="DNase I-like"/>
    <property type="match status" value="1"/>
</dbReference>
<proteinExistence type="predicted"/>
<sequence length="663" mass="73913">MFCCGDPDFFHASDPEGASLRLLHWNVCGSGLTETPASLGFHPEFEEDFSALLQVLHRDKEGEAFWGFSKARDYTQLPPIREIRSLFFSFIDLVYSLLYHPLGGEVRLGTSSPGDEPDLANTLRCLFLRTTLMDNSKPPSSSNHWTVPQFEREMELLPATEDVRRQLRRMKENAFSPSGSLTWERSDVDQKVWKRQDNIWSKWSSSVEIFKRQEGVTEKKTDDALTRFITFGYEEEAFTGGLKRSASRKLTNIRKGVSMVVSSMISARISQPRSLVSVVQDNKGDIIRIQSLTLHSAMHWLLIAMCRHSIDNAAAELAIRSFAGVPAVPKDAEARAGIIFPRVLQAVELWLTEATLTARHAKFCRKVKDVMPQLITAVEYDGQWRLLPLPAERYRAVWGAGTAVVFFDSEEFEWLEEFQGVPVRPSVDAIEVDSWVKLGTMMSVTPKSSCVALLRRRNDASLFIVIAVHLESAPPSNTYGARLRAEQLRALLRHLSSLVQRLRAAGQGCTVLVGGDFNTLQEEFVYGTTEDFWQCEGVRAVQPPLRRPKVEPAPAPEPPVARFDDAGRVHLLCEVADGGDLRQASHHEGMRCTRAGSSMVIDFVFAGSASADAGKGKESKEFRALKVSTSEEMDMAARADSGIFHAVKDLGSDHLPVGCEIPN</sequence>
<organism evidence="1 2">
    <name type="scientific">Prorocentrum cordatum</name>
    <dbReference type="NCBI Taxonomy" id="2364126"/>
    <lineage>
        <taxon>Eukaryota</taxon>
        <taxon>Sar</taxon>
        <taxon>Alveolata</taxon>
        <taxon>Dinophyceae</taxon>
        <taxon>Prorocentrales</taxon>
        <taxon>Prorocentraceae</taxon>
        <taxon>Prorocentrum</taxon>
    </lineage>
</organism>
<accession>A0ABN9X6R0</accession>
<gene>
    <name evidence="1" type="ORF">PCOR1329_LOCUS72720</name>
</gene>
<dbReference type="EMBL" id="CAUYUJ010019738">
    <property type="protein sequence ID" value="CAK0893363.1"/>
    <property type="molecule type" value="Genomic_DNA"/>
</dbReference>
<evidence type="ECO:0000313" key="1">
    <source>
        <dbReference type="EMBL" id="CAK0893363.1"/>
    </source>
</evidence>
<comment type="caution">
    <text evidence="1">The sequence shown here is derived from an EMBL/GenBank/DDBJ whole genome shotgun (WGS) entry which is preliminary data.</text>
</comment>
<name>A0ABN9X6R0_9DINO</name>
<keyword evidence="2" id="KW-1185">Reference proteome</keyword>
<evidence type="ECO:0008006" key="3">
    <source>
        <dbReference type="Google" id="ProtNLM"/>
    </source>
</evidence>
<dbReference type="Proteomes" id="UP001189429">
    <property type="component" value="Unassembled WGS sequence"/>
</dbReference>
<reference evidence="1" key="1">
    <citation type="submission" date="2023-10" db="EMBL/GenBank/DDBJ databases">
        <authorList>
            <person name="Chen Y."/>
            <person name="Shah S."/>
            <person name="Dougan E. K."/>
            <person name="Thang M."/>
            <person name="Chan C."/>
        </authorList>
    </citation>
    <scope>NUCLEOTIDE SEQUENCE [LARGE SCALE GENOMIC DNA]</scope>
</reference>
<evidence type="ECO:0000313" key="2">
    <source>
        <dbReference type="Proteomes" id="UP001189429"/>
    </source>
</evidence>
<dbReference type="InterPro" id="IPR036691">
    <property type="entry name" value="Endo/exonu/phosph_ase_sf"/>
</dbReference>